<evidence type="ECO:0000313" key="1">
    <source>
        <dbReference type="EMBL" id="KZL85319.1"/>
    </source>
</evidence>
<name>A0A162MYF3_COLIC</name>
<dbReference type="EMBL" id="LFIW01000658">
    <property type="protein sequence ID" value="KZL85319.1"/>
    <property type="molecule type" value="Genomic_DNA"/>
</dbReference>
<dbReference type="STRING" id="1573173.A0A162MYF3"/>
<dbReference type="AlphaFoldDB" id="A0A162MYF3"/>
<dbReference type="Proteomes" id="UP000076584">
    <property type="component" value="Unassembled WGS sequence"/>
</dbReference>
<sequence>MIWSLHAQHVPSHADNPLEFALRTAAVIYVEALVPDKPGNPLVYGPLNLLPTSVRAIVQLFQERQPKTEYERPSKHSCDEDYADKFSSTATSKPVLIWICLVGSVVAKLYDMELVTLGIYFDRDCYGKILSRIVGPEPENADQLQGGDLALCKVIDGRGLRIKPHDKRVLLKRLLLGSFFPF</sequence>
<proteinExistence type="predicted"/>
<organism evidence="1 2">
    <name type="scientific">Colletotrichum incanum</name>
    <name type="common">Soybean anthracnose fungus</name>
    <dbReference type="NCBI Taxonomy" id="1573173"/>
    <lineage>
        <taxon>Eukaryota</taxon>
        <taxon>Fungi</taxon>
        <taxon>Dikarya</taxon>
        <taxon>Ascomycota</taxon>
        <taxon>Pezizomycotina</taxon>
        <taxon>Sordariomycetes</taxon>
        <taxon>Hypocreomycetidae</taxon>
        <taxon>Glomerellales</taxon>
        <taxon>Glomerellaceae</taxon>
        <taxon>Colletotrichum</taxon>
        <taxon>Colletotrichum spaethianum species complex</taxon>
    </lineage>
</organism>
<evidence type="ECO:0000313" key="2">
    <source>
        <dbReference type="Proteomes" id="UP000076584"/>
    </source>
</evidence>
<gene>
    <name evidence="1" type="ORF">CI238_10844</name>
</gene>
<comment type="caution">
    <text evidence="1">The sequence shown here is derived from an EMBL/GenBank/DDBJ whole genome shotgun (WGS) entry which is preliminary data.</text>
</comment>
<keyword evidence="2" id="KW-1185">Reference proteome</keyword>
<reference evidence="1 2" key="1">
    <citation type="submission" date="2015-06" db="EMBL/GenBank/DDBJ databases">
        <title>Survival trade-offs in plant roots during colonization by closely related pathogenic and mutualistic fungi.</title>
        <authorList>
            <person name="Hacquard S."/>
            <person name="Kracher B."/>
            <person name="Hiruma K."/>
            <person name="Weinman A."/>
            <person name="Muench P."/>
            <person name="Garrido Oter R."/>
            <person name="Ver Loren van Themaat E."/>
            <person name="Dallerey J.-F."/>
            <person name="Damm U."/>
            <person name="Henrissat B."/>
            <person name="Lespinet O."/>
            <person name="Thon M."/>
            <person name="Kemen E."/>
            <person name="McHardy A.C."/>
            <person name="Schulze-Lefert P."/>
            <person name="O'Connell R.J."/>
        </authorList>
    </citation>
    <scope>NUCLEOTIDE SEQUENCE [LARGE SCALE GENOMIC DNA]</scope>
    <source>
        <strain evidence="1 2">MAFF 238704</strain>
    </source>
</reference>
<accession>A0A162MYF3</accession>
<protein>
    <submittedName>
        <fullName evidence="1">Uncharacterized protein</fullName>
    </submittedName>
</protein>